<dbReference type="SUPFAM" id="SSF49299">
    <property type="entry name" value="PKD domain"/>
    <property type="match status" value="1"/>
</dbReference>
<dbReference type="InterPro" id="IPR000601">
    <property type="entry name" value="PKD_dom"/>
</dbReference>
<dbReference type="NCBIfam" id="TIGR04183">
    <property type="entry name" value="Por_Secre_tail"/>
    <property type="match status" value="1"/>
</dbReference>
<dbReference type="Proteomes" id="UP000317691">
    <property type="component" value="Unassembled WGS sequence"/>
</dbReference>
<dbReference type="PANTHER" id="PTHR46580">
    <property type="entry name" value="SENSOR KINASE-RELATED"/>
    <property type="match status" value="1"/>
</dbReference>
<sequence>MNGIYRTSLPTALLLSISLIELAPSGASGQPFGAPTQFETALGPGDAAVGDLNGDGALDLVTAHEGSGIVSVLLGDGTGAFQPHREYATGTGPFRVLVSDMNQDGILDVLTLGQAAVSVLLGNGDGSFRERADFPTANPQGPSTFFAIADLNADSKPDVVVVGFGIVSVFLGNGDGTFAPRTDDDRWGVAYSVAVTDLNGDSKPDIAFSKGGGITVLFGNGDGTFGYGGYTPVYHVPSGGDPDIIAVGDLNGDRKSDLATVVFDVHILSVLLGNGDGTFGDVIDWGSPFAPGVLGKGDFNGDGLLDLSTLPDSGGVAILTGAGDGRRDAQYVYETGGAPGFIAPADLNGDSRLDLVVTLPSSNSVAVLLNVGNRAPEANARGPYAGLATQSIDFNGTASSDPNGDALAFTWDFGDGKTASGPTPAHAYPAEGVFPVMLHVADAGGLSDDDSTTATVRSDVPVAVVLKNNGTVLDVSTGRGSTKVAIEETMMPYSSIHAATLRLKTDYPTPGAVTECAADTRVGTGTIGDMDLNGVPDYQISFATSCVRDLLSGAPNNSTVNIIVAGEVQTTSGTAPLQGVKSVTLRTGGTGSAPIMTSASPNPFNPETAISYTVKSEGPVTLRVYSMDGRLVRTLKQGEMTAAGTHEVRWDGANDQNQQASSGIYFVRTDQVLAGGAQSAVLKVTLTK</sequence>
<dbReference type="Gene3D" id="2.30.30.100">
    <property type="match status" value="1"/>
</dbReference>
<dbReference type="AlphaFoldDB" id="A0A538TJP5"/>
<keyword evidence="1 2" id="KW-0732">Signal</keyword>
<proteinExistence type="predicted"/>
<accession>A0A538TJP5</accession>
<feature type="chain" id="PRO_5022044617" evidence="2">
    <location>
        <begin position="24"/>
        <end position="688"/>
    </location>
</feature>
<dbReference type="Pfam" id="PF18911">
    <property type="entry name" value="PKD_4"/>
    <property type="match status" value="1"/>
</dbReference>
<reference evidence="4 5" key="1">
    <citation type="journal article" date="2019" name="Nat. Microbiol.">
        <title>Mediterranean grassland soil C-N compound turnover is dependent on rainfall and depth, and is mediated by genomically divergent microorganisms.</title>
        <authorList>
            <person name="Diamond S."/>
            <person name="Andeer P.F."/>
            <person name="Li Z."/>
            <person name="Crits-Christoph A."/>
            <person name="Burstein D."/>
            <person name="Anantharaman K."/>
            <person name="Lane K.R."/>
            <person name="Thomas B.C."/>
            <person name="Pan C."/>
            <person name="Northen T.R."/>
            <person name="Banfield J.F."/>
        </authorList>
    </citation>
    <scope>NUCLEOTIDE SEQUENCE [LARGE SCALE GENOMIC DNA]</scope>
    <source>
        <strain evidence="4">WS_9</strain>
    </source>
</reference>
<dbReference type="Gene3D" id="2.60.40.4070">
    <property type="match status" value="1"/>
</dbReference>
<dbReference type="InterPro" id="IPR013783">
    <property type="entry name" value="Ig-like_fold"/>
</dbReference>
<organism evidence="4 5">
    <name type="scientific">Eiseniibacteriota bacterium</name>
    <dbReference type="NCBI Taxonomy" id="2212470"/>
    <lineage>
        <taxon>Bacteria</taxon>
        <taxon>Candidatus Eiseniibacteriota</taxon>
    </lineage>
</organism>
<evidence type="ECO:0000313" key="5">
    <source>
        <dbReference type="Proteomes" id="UP000317691"/>
    </source>
</evidence>
<dbReference type="PROSITE" id="PS50093">
    <property type="entry name" value="PKD"/>
    <property type="match status" value="1"/>
</dbReference>
<dbReference type="SUPFAM" id="SSF69318">
    <property type="entry name" value="Integrin alpha N-terminal domain"/>
    <property type="match status" value="1"/>
</dbReference>
<dbReference type="InterPro" id="IPR025965">
    <property type="entry name" value="FlgD/Vpr_Ig-like"/>
</dbReference>
<dbReference type="InterPro" id="IPR026444">
    <property type="entry name" value="Secre_tail"/>
</dbReference>
<evidence type="ECO:0000313" key="4">
    <source>
        <dbReference type="EMBL" id="TMQ63847.1"/>
    </source>
</evidence>
<feature type="signal peptide" evidence="2">
    <location>
        <begin position="1"/>
        <end position="23"/>
    </location>
</feature>
<evidence type="ECO:0000259" key="3">
    <source>
        <dbReference type="PROSITE" id="PS50093"/>
    </source>
</evidence>
<comment type="caution">
    <text evidence="4">The sequence shown here is derived from an EMBL/GenBank/DDBJ whole genome shotgun (WGS) entry which is preliminary data.</text>
</comment>
<evidence type="ECO:0000256" key="2">
    <source>
        <dbReference type="SAM" id="SignalP"/>
    </source>
</evidence>
<dbReference type="CDD" id="cd00146">
    <property type="entry name" value="PKD"/>
    <property type="match status" value="1"/>
</dbReference>
<dbReference type="EMBL" id="VBOZ01000029">
    <property type="protein sequence ID" value="TMQ63847.1"/>
    <property type="molecule type" value="Genomic_DNA"/>
</dbReference>
<dbReference type="InterPro" id="IPR028994">
    <property type="entry name" value="Integrin_alpha_N"/>
</dbReference>
<feature type="domain" description="PKD" evidence="3">
    <location>
        <begin position="375"/>
        <end position="456"/>
    </location>
</feature>
<protein>
    <submittedName>
        <fullName evidence="4">PKD domain-containing protein</fullName>
    </submittedName>
</protein>
<dbReference type="InterPro" id="IPR013517">
    <property type="entry name" value="FG-GAP"/>
</dbReference>
<dbReference type="InterPro" id="IPR022409">
    <property type="entry name" value="PKD/Chitinase_dom"/>
</dbReference>
<dbReference type="SMART" id="SM00089">
    <property type="entry name" value="PKD"/>
    <property type="match status" value="1"/>
</dbReference>
<dbReference type="InterPro" id="IPR035986">
    <property type="entry name" value="PKD_dom_sf"/>
</dbReference>
<gene>
    <name evidence="4" type="ORF">E6K79_09425</name>
</gene>
<dbReference type="Gene3D" id="2.60.40.10">
    <property type="entry name" value="Immunoglobulins"/>
    <property type="match status" value="1"/>
</dbReference>
<dbReference type="Pfam" id="PF13860">
    <property type="entry name" value="FlgD_ig"/>
    <property type="match status" value="1"/>
</dbReference>
<dbReference type="Gene3D" id="2.130.10.130">
    <property type="entry name" value="Integrin alpha, N-terminal"/>
    <property type="match status" value="1"/>
</dbReference>
<dbReference type="Pfam" id="PF13517">
    <property type="entry name" value="FG-GAP_3"/>
    <property type="match status" value="3"/>
</dbReference>
<evidence type="ECO:0000256" key="1">
    <source>
        <dbReference type="ARBA" id="ARBA00022729"/>
    </source>
</evidence>
<name>A0A538TJP5_UNCEI</name>